<feature type="domain" description="Inositolphosphotransferase Aur1/Ipt1" evidence="6">
    <location>
        <begin position="58"/>
        <end position="233"/>
    </location>
</feature>
<name>A0ABW0BG32_9ACTN</name>
<dbReference type="InterPro" id="IPR052185">
    <property type="entry name" value="IPC_Synthase-Related"/>
</dbReference>
<evidence type="ECO:0000313" key="7">
    <source>
        <dbReference type="EMBL" id="MFC5176143.1"/>
    </source>
</evidence>
<evidence type="ECO:0000313" key="8">
    <source>
        <dbReference type="Proteomes" id="UP001596087"/>
    </source>
</evidence>
<sequence>MTDTRGSLRGRYALVGVMAGAAREALLVAAVFMLYRMVRALVRGEEIGAVHHAVLVRQWESMLHLPSEATVQQLVGSESVLHAMNLYYCSVHFPLTIAFLLWGFWLRPRVEYVWARNLLVLVTGAALVGHVTFPLAPPRLFPQWGFTDTMATIGPSAYDGASGGMANQIAAMPSLHVGWALVIAYVVWRTGPRWLAALAVLHVVLTVAVVVVTANHWWLDGIVAGLLVLAAAQVLRPWAPPKRPQRRVVSVAEGGAGAIVGLLTPRRPPR</sequence>
<comment type="caution">
    <text evidence="7">The sequence shown here is derived from an EMBL/GenBank/DDBJ whole genome shotgun (WGS) entry which is preliminary data.</text>
</comment>
<evidence type="ECO:0000256" key="3">
    <source>
        <dbReference type="ARBA" id="ARBA00022989"/>
    </source>
</evidence>
<keyword evidence="2 5" id="KW-0812">Transmembrane</keyword>
<feature type="transmembrane region" description="Helical" evidence="5">
    <location>
        <begin position="118"/>
        <end position="136"/>
    </location>
</feature>
<evidence type="ECO:0000259" key="6">
    <source>
        <dbReference type="Pfam" id="PF14378"/>
    </source>
</evidence>
<feature type="transmembrane region" description="Helical" evidence="5">
    <location>
        <begin position="12"/>
        <end position="35"/>
    </location>
</feature>
<gene>
    <name evidence="7" type="ORF">ACFPGP_05625</name>
</gene>
<keyword evidence="8" id="KW-1185">Reference proteome</keyword>
<dbReference type="InterPro" id="IPR026841">
    <property type="entry name" value="Aur1/Ipt1"/>
</dbReference>
<keyword evidence="4 5" id="KW-0472">Membrane</keyword>
<feature type="transmembrane region" description="Helical" evidence="5">
    <location>
        <begin position="195"/>
        <end position="215"/>
    </location>
</feature>
<dbReference type="Proteomes" id="UP001596087">
    <property type="component" value="Unassembled WGS sequence"/>
</dbReference>
<keyword evidence="3 5" id="KW-1133">Transmembrane helix</keyword>
<dbReference type="EMBL" id="JBHSKD010000004">
    <property type="protein sequence ID" value="MFC5176143.1"/>
    <property type="molecule type" value="Genomic_DNA"/>
</dbReference>
<dbReference type="PANTHER" id="PTHR31310:SF7">
    <property type="entry name" value="PA-PHOSPHATASE RELATED-FAMILY PROTEIN DDB_G0268928"/>
    <property type="match status" value="1"/>
</dbReference>
<accession>A0ABW0BG32</accession>
<evidence type="ECO:0000256" key="2">
    <source>
        <dbReference type="ARBA" id="ARBA00022692"/>
    </source>
</evidence>
<organism evidence="7 8">
    <name type="scientific">Nocardioides taihuensis</name>
    <dbReference type="NCBI Taxonomy" id="1835606"/>
    <lineage>
        <taxon>Bacteria</taxon>
        <taxon>Bacillati</taxon>
        <taxon>Actinomycetota</taxon>
        <taxon>Actinomycetes</taxon>
        <taxon>Propionibacteriales</taxon>
        <taxon>Nocardioidaceae</taxon>
        <taxon>Nocardioides</taxon>
    </lineage>
</organism>
<evidence type="ECO:0000256" key="5">
    <source>
        <dbReference type="SAM" id="Phobius"/>
    </source>
</evidence>
<feature type="transmembrane region" description="Helical" evidence="5">
    <location>
        <begin position="85"/>
        <end position="106"/>
    </location>
</feature>
<proteinExistence type="predicted"/>
<evidence type="ECO:0000256" key="4">
    <source>
        <dbReference type="ARBA" id="ARBA00023136"/>
    </source>
</evidence>
<comment type="subcellular location">
    <subcellularLocation>
        <location evidence="1">Membrane</location>
        <topology evidence="1">Multi-pass membrane protein</topology>
    </subcellularLocation>
</comment>
<evidence type="ECO:0000256" key="1">
    <source>
        <dbReference type="ARBA" id="ARBA00004141"/>
    </source>
</evidence>
<feature type="transmembrane region" description="Helical" evidence="5">
    <location>
        <begin position="169"/>
        <end position="188"/>
    </location>
</feature>
<reference evidence="8" key="1">
    <citation type="journal article" date="2019" name="Int. J. Syst. Evol. Microbiol.">
        <title>The Global Catalogue of Microorganisms (GCM) 10K type strain sequencing project: providing services to taxonomists for standard genome sequencing and annotation.</title>
        <authorList>
            <consortium name="The Broad Institute Genomics Platform"/>
            <consortium name="The Broad Institute Genome Sequencing Center for Infectious Disease"/>
            <person name="Wu L."/>
            <person name="Ma J."/>
        </authorList>
    </citation>
    <scope>NUCLEOTIDE SEQUENCE [LARGE SCALE GENOMIC DNA]</scope>
    <source>
        <strain evidence="8">DFY41</strain>
    </source>
</reference>
<dbReference type="RefSeq" id="WP_378588010.1">
    <property type="nucleotide sequence ID" value="NZ_JBHSKD010000004.1"/>
</dbReference>
<dbReference type="CDD" id="cd03386">
    <property type="entry name" value="PAP2_Aur1_like"/>
    <property type="match status" value="1"/>
</dbReference>
<dbReference type="PANTHER" id="PTHR31310">
    <property type="match status" value="1"/>
</dbReference>
<dbReference type="Pfam" id="PF14378">
    <property type="entry name" value="PAP2_3"/>
    <property type="match status" value="1"/>
</dbReference>
<feature type="transmembrane region" description="Helical" evidence="5">
    <location>
        <begin position="221"/>
        <end position="239"/>
    </location>
</feature>
<protein>
    <submittedName>
        <fullName evidence="7">Phosphatase PAP2 family protein</fullName>
    </submittedName>
</protein>